<evidence type="ECO:0000256" key="3">
    <source>
        <dbReference type="ARBA" id="ARBA00022989"/>
    </source>
</evidence>
<keyword evidence="3 5" id="KW-1133">Transmembrane helix</keyword>
<comment type="subcellular location">
    <subcellularLocation>
        <location evidence="1">Membrane</location>
        <topology evidence="1">Multi-pass membrane protein</topology>
    </subcellularLocation>
</comment>
<dbReference type="RefSeq" id="WP_045672173.1">
    <property type="nucleotide sequence ID" value="NZ_CP011058.1"/>
</dbReference>
<dbReference type="PANTHER" id="PTHR30249">
    <property type="entry name" value="PUTATIVE SEROTONIN TRANSPORTER"/>
    <property type="match status" value="1"/>
</dbReference>
<evidence type="ECO:0000256" key="5">
    <source>
        <dbReference type="SAM" id="Phobius"/>
    </source>
</evidence>
<keyword evidence="7" id="KW-1185">Reference proteome</keyword>
<reference evidence="6 7" key="1">
    <citation type="journal article" date="2015" name="J. Biotechnol.">
        <title>Complete genome sequence of Paenibacillus beijingensis 7188(T) (=DSM 24997(T)), a novel rhizobacterium from jujube garden soil.</title>
        <authorList>
            <person name="Kwak Y."/>
            <person name="Shin J.H."/>
        </authorList>
    </citation>
    <scope>NUCLEOTIDE SEQUENCE [LARGE SCALE GENOMIC DNA]</scope>
    <source>
        <strain evidence="6 7">DSM 24997</strain>
    </source>
</reference>
<evidence type="ECO:0000256" key="2">
    <source>
        <dbReference type="ARBA" id="ARBA00022692"/>
    </source>
</evidence>
<accession>A0A0D5NPA9</accession>
<dbReference type="Pfam" id="PF04172">
    <property type="entry name" value="LrgB"/>
    <property type="match status" value="1"/>
</dbReference>
<dbReference type="Proteomes" id="UP000032633">
    <property type="component" value="Chromosome"/>
</dbReference>
<dbReference type="PATRIC" id="fig|1126833.4.peg.4832"/>
<dbReference type="STRING" id="1126833.VN24_21990"/>
<keyword evidence="2 5" id="KW-0812">Transmembrane</keyword>
<proteinExistence type="predicted"/>
<protein>
    <submittedName>
        <fullName evidence="6">LrgB</fullName>
    </submittedName>
</protein>
<dbReference type="PANTHER" id="PTHR30249:SF3">
    <property type="entry name" value="MUREIN HYDROLASE EXPORT REGULATOR"/>
    <property type="match status" value="1"/>
</dbReference>
<dbReference type="GO" id="GO:0016020">
    <property type="term" value="C:membrane"/>
    <property type="evidence" value="ECO:0007669"/>
    <property type="project" value="UniProtKB-SubCell"/>
</dbReference>
<feature type="transmembrane region" description="Helical" evidence="5">
    <location>
        <begin position="29"/>
        <end position="49"/>
    </location>
</feature>
<evidence type="ECO:0000313" key="6">
    <source>
        <dbReference type="EMBL" id="AJY76748.1"/>
    </source>
</evidence>
<sequence>MMTGILFVLLTVAIYWGSKKLYRYKPNVLLSPLLITPAVVICILGFGHIPYSSYDAGGRWLGKMIGPATIALAVPMYKNAAMLKKYALEIVAGVLGGWIIGVASALIISRLLNLDTSLIDSLLLRSTTTPIAIAITNMIGGISTLTAVFVIVTGILGSILGPMMIRAARIRSDVAKGILMGSSAHAAGTHKAFEFGAISGAIASIAMILTAFVSLAFVPWVMTHF</sequence>
<evidence type="ECO:0000256" key="1">
    <source>
        <dbReference type="ARBA" id="ARBA00004141"/>
    </source>
</evidence>
<organism evidence="6 7">
    <name type="scientific">Paenibacillus beijingensis</name>
    <dbReference type="NCBI Taxonomy" id="1126833"/>
    <lineage>
        <taxon>Bacteria</taxon>
        <taxon>Bacillati</taxon>
        <taxon>Bacillota</taxon>
        <taxon>Bacilli</taxon>
        <taxon>Bacillales</taxon>
        <taxon>Paenibacillaceae</taxon>
        <taxon>Paenibacillus</taxon>
    </lineage>
</organism>
<evidence type="ECO:0000256" key="4">
    <source>
        <dbReference type="ARBA" id="ARBA00023136"/>
    </source>
</evidence>
<gene>
    <name evidence="6" type="ORF">VN24_21990</name>
</gene>
<feature type="transmembrane region" description="Helical" evidence="5">
    <location>
        <begin position="201"/>
        <end position="222"/>
    </location>
</feature>
<keyword evidence="4 5" id="KW-0472">Membrane</keyword>
<dbReference type="EMBL" id="CP011058">
    <property type="protein sequence ID" value="AJY76748.1"/>
    <property type="molecule type" value="Genomic_DNA"/>
</dbReference>
<name>A0A0D5NPA9_9BACL</name>
<dbReference type="KEGG" id="pbj:VN24_21990"/>
<reference evidence="7" key="2">
    <citation type="submission" date="2015-03" db="EMBL/GenBank/DDBJ databases">
        <title>Genome sequence of Paenibacillus beijingensis strain DSM 24997T.</title>
        <authorList>
            <person name="Kwak Y."/>
            <person name="Shin J.-H."/>
        </authorList>
    </citation>
    <scope>NUCLEOTIDE SEQUENCE [LARGE SCALE GENOMIC DNA]</scope>
    <source>
        <strain evidence="7">DSM 24997</strain>
    </source>
</reference>
<dbReference type="HOGENOM" id="CLU_082099_2_0_9"/>
<feature type="transmembrane region" description="Helical" evidence="5">
    <location>
        <begin position="131"/>
        <end position="161"/>
    </location>
</feature>
<evidence type="ECO:0000313" key="7">
    <source>
        <dbReference type="Proteomes" id="UP000032633"/>
    </source>
</evidence>
<dbReference type="AlphaFoldDB" id="A0A0D5NPA9"/>
<dbReference type="InterPro" id="IPR007300">
    <property type="entry name" value="CidB/LrgB"/>
</dbReference>
<feature type="transmembrane region" description="Helical" evidence="5">
    <location>
        <begin position="86"/>
        <end position="111"/>
    </location>
</feature>